<reference evidence="2 3" key="1">
    <citation type="submission" date="2023-11" db="EMBL/GenBank/DDBJ databases">
        <authorList>
            <person name="Okamura Y."/>
        </authorList>
    </citation>
    <scope>NUCLEOTIDE SEQUENCE [LARGE SCALE GENOMIC DNA]</scope>
</reference>
<dbReference type="EMBL" id="CAVLEF010000280">
    <property type="protein sequence ID" value="CAK1555390.1"/>
    <property type="molecule type" value="Genomic_DNA"/>
</dbReference>
<dbReference type="AlphaFoldDB" id="A0AAV1K0V6"/>
<proteinExistence type="predicted"/>
<protein>
    <recommendedName>
        <fullName evidence="1">Peptidase S1 domain-containing protein</fullName>
    </recommendedName>
</protein>
<dbReference type="InterPro" id="IPR001254">
    <property type="entry name" value="Trypsin_dom"/>
</dbReference>
<feature type="domain" description="Peptidase S1" evidence="1">
    <location>
        <begin position="33"/>
        <end position="206"/>
    </location>
</feature>
<dbReference type="Proteomes" id="UP001497472">
    <property type="component" value="Unassembled WGS sequence"/>
</dbReference>
<dbReference type="Gene3D" id="2.40.10.10">
    <property type="entry name" value="Trypsin-like serine proteases"/>
    <property type="match status" value="1"/>
</dbReference>
<dbReference type="SUPFAM" id="SSF50494">
    <property type="entry name" value="Trypsin-like serine proteases"/>
    <property type="match status" value="1"/>
</dbReference>
<organism evidence="2 3">
    <name type="scientific">Leptosia nina</name>
    <dbReference type="NCBI Taxonomy" id="320188"/>
    <lineage>
        <taxon>Eukaryota</taxon>
        <taxon>Metazoa</taxon>
        <taxon>Ecdysozoa</taxon>
        <taxon>Arthropoda</taxon>
        <taxon>Hexapoda</taxon>
        <taxon>Insecta</taxon>
        <taxon>Pterygota</taxon>
        <taxon>Neoptera</taxon>
        <taxon>Endopterygota</taxon>
        <taxon>Lepidoptera</taxon>
        <taxon>Glossata</taxon>
        <taxon>Ditrysia</taxon>
        <taxon>Papilionoidea</taxon>
        <taxon>Pieridae</taxon>
        <taxon>Pierinae</taxon>
        <taxon>Leptosia</taxon>
    </lineage>
</organism>
<name>A0AAV1K0V6_9NEOP</name>
<dbReference type="InterPro" id="IPR043504">
    <property type="entry name" value="Peptidase_S1_PA_chymotrypsin"/>
</dbReference>
<sequence>MVSMTSGSLIIEHFVPEASSGRIGLKRSFDKIRVVGGILHTITQQPFSHEIQQWRNVKHVYSQRFYRFPAFNLAIVEVNTNWLFNQFVNKIPYSQKNYDFDGVCMGVILKTTRSWSKDKSLFTTDLKIHRQRLCEHKLLRSCWQYYCSEYVSALASTETEGGGLVCYGTGDPAEDEKLGVLVGVTSLINQNLPNVHLRIGVFHKWVTDSGGVFQLNRIFFVAFVFVIIY</sequence>
<evidence type="ECO:0000313" key="2">
    <source>
        <dbReference type="EMBL" id="CAK1555390.1"/>
    </source>
</evidence>
<dbReference type="GO" id="GO:0006508">
    <property type="term" value="P:proteolysis"/>
    <property type="evidence" value="ECO:0007669"/>
    <property type="project" value="InterPro"/>
</dbReference>
<gene>
    <name evidence="2" type="ORF">LNINA_LOCUS14210</name>
</gene>
<comment type="caution">
    <text evidence="2">The sequence shown here is derived from an EMBL/GenBank/DDBJ whole genome shotgun (WGS) entry which is preliminary data.</text>
</comment>
<keyword evidence="3" id="KW-1185">Reference proteome</keyword>
<dbReference type="GO" id="GO:0004252">
    <property type="term" value="F:serine-type endopeptidase activity"/>
    <property type="evidence" value="ECO:0007669"/>
    <property type="project" value="InterPro"/>
</dbReference>
<evidence type="ECO:0000259" key="1">
    <source>
        <dbReference type="Pfam" id="PF00089"/>
    </source>
</evidence>
<dbReference type="Pfam" id="PF00089">
    <property type="entry name" value="Trypsin"/>
    <property type="match status" value="1"/>
</dbReference>
<dbReference type="InterPro" id="IPR009003">
    <property type="entry name" value="Peptidase_S1_PA"/>
</dbReference>
<accession>A0AAV1K0V6</accession>
<evidence type="ECO:0000313" key="3">
    <source>
        <dbReference type="Proteomes" id="UP001497472"/>
    </source>
</evidence>